<evidence type="ECO:0000259" key="6">
    <source>
        <dbReference type="Pfam" id="PF24827"/>
    </source>
</evidence>
<evidence type="ECO:0000256" key="1">
    <source>
        <dbReference type="ARBA" id="ARBA00001947"/>
    </source>
</evidence>
<feature type="region of interest" description="Disordered" evidence="5">
    <location>
        <begin position="169"/>
        <end position="189"/>
    </location>
</feature>
<reference evidence="7 8" key="1">
    <citation type="submission" date="2024-08" db="EMBL/GenBank/DDBJ databases">
        <title>Halobellus sp. MBLA0158 whole genome sequence.</title>
        <authorList>
            <person name="Hwang C.Y."/>
            <person name="Cho E.-S."/>
            <person name="Seo M.-J."/>
        </authorList>
    </citation>
    <scope>NUCLEOTIDE SEQUENCE [LARGE SCALE GENOMIC DNA]</scope>
    <source>
        <strain evidence="7 8">MBLA0158</strain>
    </source>
</reference>
<evidence type="ECO:0000313" key="7">
    <source>
        <dbReference type="EMBL" id="MFA1611722.1"/>
    </source>
</evidence>
<feature type="domain" description="Succinylglutamate desuccinylase/Aspartoacylase catalytic" evidence="6">
    <location>
        <begin position="35"/>
        <end position="234"/>
    </location>
</feature>
<dbReference type="RefSeq" id="WP_372390086.1">
    <property type="nucleotide sequence ID" value="NZ_JBGNYA010000001.1"/>
</dbReference>
<keyword evidence="2" id="KW-0479">Metal-binding</keyword>
<dbReference type="Pfam" id="PF24827">
    <property type="entry name" value="AstE_AspA_cat"/>
    <property type="match status" value="1"/>
</dbReference>
<dbReference type="AlphaFoldDB" id="A0ABD5MCT2"/>
<keyword evidence="3" id="KW-0378">Hydrolase</keyword>
<dbReference type="GO" id="GO:0016787">
    <property type="term" value="F:hydrolase activity"/>
    <property type="evidence" value="ECO:0007669"/>
    <property type="project" value="UniProtKB-KW"/>
</dbReference>
<dbReference type="PANTHER" id="PTHR37326">
    <property type="entry name" value="BLL3975 PROTEIN"/>
    <property type="match status" value="1"/>
</dbReference>
<organism evidence="7 8">
    <name type="scientific">Halobellus rubicundus</name>
    <dbReference type="NCBI Taxonomy" id="2996466"/>
    <lineage>
        <taxon>Archaea</taxon>
        <taxon>Methanobacteriati</taxon>
        <taxon>Methanobacteriota</taxon>
        <taxon>Stenosarchaea group</taxon>
        <taxon>Halobacteria</taxon>
        <taxon>Halobacteriales</taxon>
        <taxon>Haloferacaceae</taxon>
        <taxon>Halobellus</taxon>
    </lineage>
</organism>
<evidence type="ECO:0000256" key="2">
    <source>
        <dbReference type="ARBA" id="ARBA00022723"/>
    </source>
</evidence>
<dbReference type="SUPFAM" id="SSF53187">
    <property type="entry name" value="Zn-dependent exopeptidases"/>
    <property type="match status" value="1"/>
</dbReference>
<dbReference type="Gene3D" id="3.40.630.10">
    <property type="entry name" value="Zn peptidases"/>
    <property type="match status" value="1"/>
</dbReference>
<dbReference type="InterPro" id="IPR053138">
    <property type="entry name" value="N-alpha-Ac-DABA_deacetylase"/>
</dbReference>
<dbReference type="GO" id="GO:0046872">
    <property type="term" value="F:metal ion binding"/>
    <property type="evidence" value="ECO:0007669"/>
    <property type="project" value="UniProtKB-KW"/>
</dbReference>
<keyword evidence="4" id="KW-0862">Zinc</keyword>
<keyword evidence="8" id="KW-1185">Reference proteome</keyword>
<evidence type="ECO:0000256" key="5">
    <source>
        <dbReference type="SAM" id="MobiDB-lite"/>
    </source>
</evidence>
<protein>
    <submittedName>
        <fullName evidence="7">Succinylglutamate desuccinylase/aspartoacylase family protein</fullName>
    </submittedName>
</protein>
<sequence length="329" mass="35063">MEYAPVSHSTSDRRLGRFPSGRDLSVTVHHYEGGPGPTVYVQAAQHGIELNGPAVLRRLHERLCDAEIAGTVVAVPVANPIAFDHRSYLTPEAIDAFNANFNRIWPGDAGGSFQERLVANLWPLVSAADAAVDLHTGMPEMLEHVRFRESDPAARSLAEAFGTEFLLADEDPIEERDGDGGDGAAGGEDFAGKFRQAAARAGVPAITAELSNSRTVSRPAVETGVAGVWNVLRERDVVAEPAEPTGTQRLLRDDLPRVFGEASGLFELRADLSVGDEVAEGAEIGTVYDPSSFEHLETIRASGDGVVYSVARGRVVVTGERLASIASVV</sequence>
<name>A0ABD5MCT2_9EURY</name>
<evidence type="ECO:0000256" key="3">
    <source>
        <dbReference type="ARBA" id="ARBA00022801"/>
    </source>
</evidence>
<comment type="cofactor">
    <cofactor evidence="1">
        <name>Zn(2+)</name>
        <dbReference type="ChEBI" id="CHEBI:29105"/>
    </cofactor>
</comment>
<dbReference type="InterPro" id="IPR055438">
    <property type="entry name" value="AstE_AspA_cat"/>
</dbReference>
<comment type="caution">
    <text evidence="7">The sequence shown here is derived from an EMBL/GenBank/DDBJ whole genome shotgun (WGS) entry which is preliminary data.</text>
</comment>
<evidence type="ECO:0000256" key="4">
    <source>
        <dbReference type="ARBA" id="ARBA00022833"/>
    </source>
</evidence>
<proteinExistence type="predicted"/>
<evidence type="ECO:0000313" key="8">
    <source>
        <dbReference type="Proteomes" id="UP001570511"/>
    </source>
</evidence>
<dbReference type="InterPro" id="IPR043795">
    <property type="entry name" value="N-alpha-Ac-DABA-like"/>
</dbReference>
<gene>
    <name evidence="7" type="ORF">OS889_11980</name>
</gene>
<dbReference type="PANTHER" id="PTHR37326:SF1">
    <property type="entry name" value="BLL3975 PROTEIN"/>
    <property type="match status" value="1"/>
</dbReference>
<accession>A0ABD5MCT2</accession>
<dbReference type="PIRSF" id="PIRSF039012">
    <property type="entry name" value="ASP"/>
    <property type="match status" value="1"/>
</dbReference>
<dbReference type="Proteomes" id="UP001570511">
    <property type="component" value="Unassembled WGS sequence"/>
</dbReference>
<dbReference type="EMBL" id="JBGNYA010000001">
    <property type="protein sequence ID" value="MFA1611722.1"/>
    <property type="molecule type" value="Genomic_DNA"/>
</dbReference>
<feature type="region of interest" description="Disordered" evidence="5">
    <location>
        <begin position="1"/>
        <end position="20"/>
    </location>
</feature>